<keyword evidence="2" id="KW-1185">Reference proteome</keyword>
<gene>
    <name evidence="1" type="ORF">Y1Q_0008471</name>
</gene>
<name>A0A151M1E3_ALLMI</name>
<dbReference type="Proteomes" id="UP000050525">
    <property type="component" value="Unassembled WGS sequence"/>
</dbReference>
<proteinExistence type="predicted"/>
<dbReference type="AlphaFoldDB" id="A0A151M1E3"/>
<dbReference type="GO" id="GO:0003676">
    <property type="term" value="F:nucleic acid binding"/>
    <property type="evidence" value="ECO:0007669"/>
    <property type="project" value="InterPro"/>
</dbReference>
<evidence type="ECO:0000313" key="1">
    <source>
        <dbReference type="EMBL" id="KYO18337.1"/>
    </source>
</evidence>
<accession>A0A151M1E3</accession>
<organism evidence="1 2">
    <name type="scientific">Alligator mississippiensis</name>
    <name type="common">American alligator</name>
    <dbReference type="NCBI Taxonomy" id="8496"/>
    <lineage>
        <taxon>Eukaryota</taxon>
        <taxon>Metazoa</taxon>
        <taxon>Chordata</taxon>
        <taxon>Craniata</taxon>
        <taxon>Vertebrata</taxon>
        <taxon>Euteleostomi</taxon>
        <taxon>Archelosauria</taxon>
        <taxon>Archosauria</taxon>
        <taxon>Crocodylia</taxon>
        <taxon>Alligatoridae</taxon>
        <taxon>Alligatorinae</taxon>
        <taxon>Alligator</taxon>
    </lineage>
</organism>
<sequence>MVSMQDNEMTWEEVFPYVMMTYRSSVQSSAEYTPYMVLFGQEMCLPVDVVYGTNVSKEFNNPEVAEEVVHICIMDLESRDLEHLWLCDGSCLFSQQARLDVNWGIFEVNGLVHRGKEEGELFRDVVQLDKVEANSRKDCKLFEDLLMSKGNRSQDQEEREDMVLLSLVYQEDAKEQVEGRELELLQRWPHRLLFMDKEIPDLALNHPPRYLTRYFLISCSS</sequence>
<reference evidence="1 2" key="1">
    <citation type="journal article" date="2012" name="Genome Biol.">
        <title>Sequencing three crocodilian genomes to illuminate the evolution of archosaurs and amniotes.</title>
        <authorList>
            <person name="St John J.A."/>
            <person name="Braun E.L."/>
            <person name="Isberg S.R."/>
            <person name="Miles L.G."/>
            <person name="Chong A.Y."/>
            <person name="Gongora J."/>
            <person name="Dalzell P."/>
            <person name="Moran C."/>
            <person name="Bed'hom B."/>
            <person name="Abzhanov A."/>
            <person name="Burgess S.C."/>
            <person name="Cooksey A.M."/>
            <person name="Castoe T.A."/>
            <person name="Crawford N.G."/>
            <person name="Densmore L.D."/>
            <person name="Drew J.C."/>
            <person name="Edwards S.V."/>
            <person name="Faircloth B.C."/>
            <person name="Fujita M.K."/>
            <person name="Greenwold M.J."/>
            <person name="Hoffmann F.G."/>
            <person name="Howard J.M."/>
            <person name="Iguchi T."/>
            <person name="Janes D.E."/>
            <person name="Khan S.Y."/>
            <person name="Kohno S."/>
            <person name="de Koning A.J."/>
            <person name="Lance S.L."/>
            <person name="McCarthy F.M."/>
            <person name="McCormack J.E."/>
            <person name="Merchant M.E."/>
            <person name="Peterson D.G."/>
            <person name="Pollock D.D."/>
            <person name="Pourmand N."/>
            <person name="Raney B.J."/>
            <person name="Roessler K.A."/>
            <person name="Sanford J.R."/>
            <person name="Sawyer R.H."/>
            <person name="Schmidt C.J."/>
            <person name="Triplett E.W."/>
            <person name="Tuberville T.D."/>
            <person name="Venegas-Anaya M."/>
            <person name="Howard J.T."/>
            <person name="Jarvis E.D."/>
            <person name="Guillette L.J.Jr."/>
            <person name="Glenn T.C."/>
            <person name="Green R.E."/>
            <person name="Ray D.A."/>
        </authorList>
    </citation>
    <scope>NUCLEOTIDE SEQUENCE [LARGE SCALE GENOMIC DNA]</scope>
    <source>
        <strain evidence="1">KSC_2009_1</strain>
    </source>
</reference>
<dbReference type="Gene3D" id="3.30.420.10">
    <property type="entry name" value="Ribonuclease H-like superfamily/Ribonuclease H"/>
    <property type="match status" value="1"/>
</dbReference>
<dbReference type="InterPro" id="IPR036397">
    <property type="entry name" value="RNaseH_sf"/>
</dbReference>
<dbReference type="EMBL" id="AKHW03006817">
    <property type="protein sequence ID" value="KYO18337.1"/>
    <property type="molecule type" value="Genomic_DNA"/>
</dbReference>
<comment type="caution">
    <text evidence="1">The sequence shown here is derived from an EMBL/GenBank/DDBJ whole genome shotgun (WGS) entry which is preliminary data.</text>
</comment>
<evidence type="ECO:0000313" key="2">
    <source>
        <dbReference type="Proteomes" id="UP000050525"/>
    </source>
</evidence>
<protein>
    <submittedName>
        <fullName evidence="1">Uncharacterized protein</fullName>
    </submittedName>
</protein>